<evidence type="ECO:0000313" key="2">
    <source>
        <dbReference type="Proteomes" id="UP000031014"/>
    </source>
</evidence>
<reference evidence="1 2" key="1">
    <citation type="submission" date="2013-06" db="EMBL/GenBank/DDBJ databases">
        <title>Whole genome shotgun sequence of Bacillus selenatarsenatis SF-1.</title>
        <authorList>
            <person name="Kuroda M."/>
            <person name="Sei K."/>
            <person name="Yamashita M."/>
            <person name="Ike M."/>
        </authorList>
    </citation>
    <scope>NUCLEOTIDE SEQUENCE [LARGE SCALE GENOMIC DNA]</scope>
    <source>
        <strain evidence="1 2">SF-1</strain>
    </source>
</reference>
<proteinExistence type="predicted"/>
<accession>A0A0A8WXT6</accession>
<sequence length="39" mass="4587">MNILHSLVKAIITFVIKARFFMILINRRLESLVRMPSLT</sequence>
<protein>
    <submittedName>
        <fullName evidence="1">Uncharacterized protein</fullName>
    </submittedName>
</protein>
<dbReference type="AlphaFoldDB" id="A0A0A8WXT6"/>
<dbReference type="STRING" id="1321606.SAMD00020551_0557"/>
<keyword evidence="2" id="KW-1185">Reference proteome</keyword>
<gene>
    <name evidence="1" type="ORF">SAMD00020551_0557</name>
</gene>
<comment type="caution">
    <text evidence="1">The sequence shown here is derived from an EMBL/GenBank/DDBJ whole genome shotgun (WGS) entry which is preliminary data.</text>
</comment>
<name>A0A0A8WXT6_MESS1</name>
<evidence type="ECO:0000313" key="1">
    <source>
        <dbReference type="EMBL" id="GAM12423.1"/>
    </source>
</evidence>
<dbReference type="EMBL" id="BASE01000012">
    <property type="protein sequence ID" value="GAM12423.1"/>
    <property type="molecule type" value="Genomic_DNA"/>
</dbReference>
<dbReference type="Proteomes" id="UP000031014">
    <property type="component" value="Unassembled WGS sequence"/>
</dbReference>
<organism evidence="1 2">
    <name type="scientific">Mesobacillus selenatarsenatis (strain DSM 18680 / JCM 14380 / FERM P-15431 / SF-1)</name>
    <dbReference type="NCBI Taxonomy" id="1321606"/>
    <lineage>
        <taxon>Bacteria</taxon>
        <taxon>Bacillati</taxon>
        <taxon>Bacillota</taxon>
        <taxon>Bacilli</taxon>
        <taxon>Bacillales</taxon>
        <taxon>Bacillaceae</taxon>
        <taxon>Mesobacillus</taxon>
    </lineage>
</organism>